<dbReference type="InterPro" id="IPR040297">
    <property type="entry name" value="MVB12B"/>
</dbReference>
<name>A0A1I7VT42_LOALO</name>
<dbReference type="Proteomes" id="UP000095285">
    <property type="component" value="Unassembled WGS sequence"/>
</dbReference>
<dbReference type="GO" id="GO:0005770">
    <property type="term" value="C:late endosome"/>
    <property type="evidence" value="ECO:0007669"/>
    <property type="project" value="TreeGrafter"/>
</dbReference>
<organism evidence="2 3">
    <name type="scientific">Loa loa</name>
    <name type="common">Eye worm</name>
    <name type="synonym">Filaria loa</name>
    <dbReference type="NCBI Taxonomy" id="7209"/>
    <lineage>
        <taxon>Eukaryota</taxon>
        <taxon>Metazoa</taxon>
        <taxon>Ecdysozoa</taxon>
        <taxon>Nematoda</taxon>
        <taxon>Chromadorea</taxon>
        <taxon>Rhabditida</taxon>
        <taxon>Spirurina</taxon>
        <taxon>Spiruromorpha</taxon>
        <taxon>Filarioidea</taxon>
        <taxon>Onchocercidae</taxon>
        <taxon>Loa</taxon>
    </lineage>
</organism>
<dbReference type="PANTHER" id="PTHR31547:SF1">
    <property type="entry name" value="MULTIVESICULAR BODY SUBUNIT 12B"/>
    <property type="match status" value="1"/>
</dbReference>
<dbReference type="GO" id="GO:0000813">
    <property type="term" value="C:ESCRT I complex"/>
    <property type="evidence" value="ECO:0007669"/>
    <property type="project" value="InterPro"/>
</dbReference>
<proteinExistence type="predicted"/>
<dbReference type="AlphaFoldDB" id="A0A1I7VT42"/>
<dbReference type="PANTHER" id="PTHR31547">
    <property type="entry name" value="MULTIVESICULAR BODY SUBUNIT 12B"/>
    <property type="match status" value="1"/>
</dbReference>
<dbReference type="STRING" id="7209.A0A1I7VT42"/>
<dbReference type="GO" id="GO:0046755">
    <property type="term" value="P:viral budding"/>
    <property type="evidence" value="ECO:0007669"/>
    <property type="project" value="TreeGrafter"/>
</dbReference>
<dbReference type="GO" id="GO:0019075">
    <property type="term" value="P:virus maturation"/>
    <property type="evidence" value="ECO:0007669"/>
    <property type="project" value="TreeGrafter"/>
</dbReference>
<feature type="domain" description="MABP" evidence="1">
    <location>
        <begin position="1"/>
        <end position="84"/>
    </location>
</feature>
<dbReference type="InterPro" id="IPR018798">
    <property type="entry name" value="MVB12A/B"/>
</dbReference>
<dbReference type="GO" id="GO:0042058">
    <property type="term" value="P:regulation of epidermal growth factor receptor signaling pathway"/>
    <property type="evidence" value="ECO:0007669"/>
    <property type="project" value="TreeGrafter"/>
</dbReference>
<accession>A0A1I7VT42</accession>
<sequence length="160" mass="17773">MNIFSYILESVASDIIFASSLLFIKLPEEKALRKKYLCVRTVARDAVVDAVGEIVLLSKMRKPPKNYSCAGEVDGILVCFKHIVIPSSFGVTIPRSRSTTSVLYPSVRTNEFRHSSPTLDKTKMTSVTANALTIKAGVKRGVEDVPFRLNPRLKASWLEI</sequence>
<evidence type="ECO:0000259" key="1">
    <source>
        <dbReference type="PROSITE" id="PS51498"/>
    </source>
</evidence>
<keyword evidence="2" id="KW-1185">Reference proteome</keyword>
<evidence type="ECO:0000313" key="3">
    <source>
        <dbReference type="WBParaSite" id="EN70_6"/>
    </source>
</evidence>
<reference evidence="3" key="2">
    <citation type="submission" date="2016-11" db="UniProtKB">
        <authorList>
            <consortium name="WormBaseParasite"/>
        </authorList>
    </citation>
    <scope>IDENTIFICATION</scope>
</reference>
<dbReference type="PROSITE" id="PS51498">
    <property type="entry name" value="MABP"/>
    <property type="match status" value="1"/>
</dbReference>
<protein>
    <submittedName>
        <fullName evidence="3">MABP domain-containing protein</fullName>
    </submittedName>
</protein>
<dbReference type="WBParaSite" id="EN70_6">
    <property type="protein sequence ID" value="EN70_6"/>
    <property type="gene ID" value="EN70_6"/>
</dbReference>
<dbReference type="Pfam" id="PF10240">
    <property type="entry name" value="DUF2464"/>
    <property type="match status" value="1"/>
</dbReference>
<dbReference type="InterPro" id="IPR023341">
    <property type="entry name" value="MABP"/>
</dbReference>
<evidence type="ECO:0000313" key="2">
    <source>
        <dbReference type="Proteomes" id="UP000095285"/>
    </source>
</evidence>
<dbReference type="Gene3D" id="2.100.10.50">
    <property type="match status" value="1"/>
</dbReference>
<reference evidence="2" key="1">
    <citation type="submission" date="2012-04" db="EMBL/GenBank/DDBJ databases">
        <title>The Genome Sequence of Loa loa.</title>
        <authorList>
            <consortium name="The Broad Institute Genome Sequencing Platform"/>
            <consortium name="Broad Institute Genome Sequencing Center for Infectious Disease"/>
            <person name="Nutman T.B."/>
            <person name="Fink D.L."/>
            <person name="Russ C."/>
            <person name="Young S."/>
            <person name="Zeng Q."/>
            <person name="Gargeya S."/>
            <person name="Alvarado L."/>
            <person name="Berlin A."/>
            <person name="Chapman S.B."/>
            <person name="Chen Z."/>
            <person name="Freedman E."/>
            <person name="Gellesch M."/>
            <person name="Goldberg J."/>
            <person name="Griggs A."/>
            <person name="Gujja S."/>
            <person name="Heilman E.R."/>
            <person name="Heiman D."/>
            <person name="Howarth C."/>
            <person name="Mehta T."/>
            <person name="Neiman D."/>
            <person name="Pearson M."/>
            <person name="Roberts A."/>
            <person name="Saif S."/>
            <person name="Shea T."/>
            <person name="Shenoy N."/>
            <person name="Sisk P."/>
            <person name="Stolte C."/>
            <person name="Sykes S."/>
            <person name="White J."/>
            <person name="Yandava C."/>
            <person name="Haas B."/>
            <person name="Henn M.R."/>
            <person name="Nusbaum C."/>
            <person name="Birren B."/>
        </authorList>
    </citation>
    <scope>NUCLEOTIDE SEQUENCE [LARGE SCALE GENOMIC DNA]</scope>
</reference>